<feature type="transmembrane region" description="Helical" evidence="1">
    <location>
        <begin position="130"/>
        <end position="153"/>
    </location>
</feature>
<feature type="transmembrane region" description="Helical" evidence="1">
    <location>
        <begin position="12"/>
        <end position="27"/>
    </location>
</feature>
<comment type="caution">
    <text evidence="2">The sequence shown here is derived from an EMBL/GenBank/DDBJ whole genome shotgun (WGS) entry which is preliminary data.</text>
</comment>
<protein>
    <recommendedName>
        <fullName evidence="4">DUF3592 domain-containing protein</fullName>
    </recommendedName>
</protein>
<dbReference type="Proteomes" id="UP001371305">
    <property type="component" value="Unassembled WGS sequence"/>
</dbReference>
<sequence length="163" mass="18956">MTPRPFYRWKSFWLGLFGACFLAWAWWDSMQFSSWVSWREFGANSDGGAIELFSVTSSYGWRGSSPAEFDWNRSDATDPFKRLVPVFPAPLLLRGGGEDIPLASENGTPGPVCVRDNWKNSMRFQPPRDWLIFLPYWLVLLAFIVPWSGFLIWRHRRQTKTTP</sequence>
<keyword evidence="1" id="KW-0812">Transmembrane</keyword>
<proteinExistence type="predicted"/>
<keyword evidence="3" id="KW-1185">Reference proteome</keyword>
<evidence type="ECO:0000256" key="1">
    <source>
        <dbReference type="SAM" id="Phobius"/>
    </source>
</evidence>
<organism evidence="2 3">
    <name type="scientific">Luteolibacter soli</name>
    <dbReference type="NCBI Taxonomy" id="3135280"/>
    <lineage>
        <taxon>Bacteria</taxon>
        <taxon>Pseudomonadati</taxon>
        <taxon>Verrucomicrobiota</taxon>
        <taxon>Verrucomicrobiia</taxon>
        <taxon>Verrucomicrobiales</taxon>
        <taxon>Verrucomicrobiaceae</taxon>
        <taxon>Luteolibacter</taxon>
    </lineage>
</organism>
<evidence type="ECO:0000313" key="2">
    <source>
        <dbReference type="EMBL" id="MEK7953924.1"/>
    </source>
</evidence>
<evidence type="ECO:0000313" key="3">
    <source>
        <dbReference type="Proteomes" id="UP001371305"/>
    </source>
</evidence>
<evidence type="ECO:0008006" key="4">
    <source>
        <dbReference type="Google" id="ProtNLM"/>
    </source>
</evidence>
<name>A0ABU9B1L0_9BACT</name>
<dbReference type="EMBL" id="JBBUKT010000014">
    <property type="protein sequence ID" value="MEK7953924.1"/>
    <property type="molecule type" value="Genomic_DNA"/>
</dbReference>
<reference evidence="2 3" key="1">
    <citation type="submission" date="2024-04" db="EMBL/GenBank/DDBJ databases">
        <title>Luteolibacter sp. isolated from soil.</title>
        <authorList>
            <person name="An J."/>
        </authorList>
    </citation>
    <scope>NUCLEOTIDE SEQUENCE [LARGE SCALE GENOMIC DNA]</scope>
    <source>
        <strain evidence="2 3">Y139</strain>
    </source>
</reference>
<accession>A0ABU9B1L0</accession>
<gene>
    <name evidence="2" type="ORF">WKV53_25635</name>
</gene>
<dbReference type="RefSeq" id="WP_341407692.1">
    <property type="nucleotide sequence ID" value="NZ_JBBUKT010000014.1"/>
</dbReference>
<keyword evidence="1" id="KW-1133">Transmembrane helix</keyword>
<keyword evidence="1" id="KW-0472">Membrane</keyword>